<keyword evidence="5" id="KW-1185">Reference proteome</keyword>
<dbReference type="NCBIfam" id="NF037995">
    <property type="entry name" value="TRAP_S1"/>
    <property type="match status" value="1"/>
</dbReference>
<dbReference type="PANTHER" id="PTHR33376">
    <property type="match status" value="1"/>
</dbReference>
<dbReference type="PIRSF" id="PIRSF006470">
    <property type="entry name" value="DctB"/>
    <property type="match status" value="1"/>
</dbReference>
<evidence type="ECO:0000256" key="2">
    <source>
        <dbReference type="ARBA" id="ARBA00022448"/>
    </source>
</evidence>
<evidence type="ECO:0000313" key="5">
    <source>
        <dbReference type="Proteomes" id="UP000238326"/>
    </source>
</evidence>
<dbReference type="Proteomes" id="UP000238326">
    <property type="component" value="Unassembled WGS sequence"/>
</dbReference>
<dbReference type="AlphaFoldDB" id="A0A2S9KFR1"/>
<sequence length="352" mass="38537">MPHRVRPDRTRALRRRLLLASGLAGLAAMGVAVPAQAARPELLLRFSHVVAAGTPKGQMALHFQRLVAQRSAGRIRVEVYPDSQLYGDEDELEALKLGAVELLAPSLSKFGQAGLPEFEVFDLPFLFDDLAQVRRVTQGPVGRRLLERLAHQQMVGLGFMDGSFKQMSANRPLRAPADFKGLRLRVQASRVLVAQMRALGAEPVVLPFGETRRALARRVVDGAENPLANFLTQGLQAVQTDLTLTRHGYLGYAVVSHPRFWDSLSAADRALLRQALAESLAFGNRLSAELDRQALAQVLDLPRLRVHALSLPERAALQRTAQAVQQNFEQRVGHGLLAEVRGAIASTTAAED</sequence>
<dbReference type="PANTHER" id="PTHR33376:SF7">
    <property type="entry name" value="C4-DICARBOXYLATE-BINDING PROTEIN DCTB"/>
    <property type="match status" value="1"/>
</dbReference>
<comment type="caution">
    <text evidence="4">The sequence shown here is derived from an EMBL/GenBank/DDBJ whole genome shotgun (WGS) entry which is preliminary data.</text>
</comment>
<keyword evidence="3" id="KW-0732">Signal</keyword>
<dbReference type="OrthoDB" id="9794826at2"/>
<evidence type="ECO:0000256" key="1">
    <source>
        <dbReference type="ARBA" id="ARBA00009023"/>
    </source>
</evidence>
<dbReference type="GO" id="GO:0030288">
    <property type="term" value="C:outer membrane-bounded periplasmic space"/>
    <property type="evidence" value="ECO:0007669"/>
    <property type="project" value="InterPro"/>
</dbReference>
<keyword evidence="2" id="KW-0813">Transport</keyword>
<dbReference type="RefSeq" id="WP_105729115.1">
    <property type="nucleotide sequence ID" value="NZ_PVLR01000016.1"/>
</dbReference>
<protein>
    <submittedName>
        <fullName evidence="4">C4-dicarboxylate ABC transporter</fullName>
    </submittedName>
</protein>
<dbReference type="EMBL" id="PVLR01000016">
    <property type="protein sequence ID" value="PRD69283.1"/>
    <property type="molecule type" value="Genomic_DNA"/>
</dbReference>
<name>A0A2S9KFR1_9BURK</name>
<reference evidence="4 5" key="1">
    <citation type="submission" date="2018-03" db="EMBL/GenBank/DDBJ databases">
        <title>Comparative genomics illustrates the genes involved in a hyperalkaliphilic mechanisms of Serpentinomonas isolated from highly-alkaline calcium-rich serpentinized springs.</title>
        <authorList>
            <person name="Suzuki S."/>
            <person name="Ishii S."/>
            <person name="Walworth N."/>
            <person name="Bird L."/>
            <person name="Kuenen J.G."/>
            <person name="Nealson K.H."/>
        </authorList>
    </citation>
    <scope>NUCLEOTIDE SEQUENCE [LARGE SCALE GENOMIC DNA]</scope>
    <source>
        <strain evidence="4 5">83</strain>
    </source>
</reference>
<gene>
    <name evidence="4" type="ORF">C6P61_06475</name>
</gene>
<dbReference type="InterPro" id="IPR006311">
    <property type="entry name" value="TAT_signal"/>
</dbReference>
<dbReference type="PROSITE" id="PS51318">
    <property type="entry name" value="TAT"/>
    <property type="match status" value="1"/>
</dbReference>
<dbReference type="Pfam" id="PF03480">
    <property type="entry name" value="DctP"/>
    <property type="match status" value="1"/>
</dbReference>
<organism evidence="4 5">
    <name type="scientific">Malikia spinosa</name>
    <dbReference type="NCBI Taxonomy" id="86180"/>
    <lineage>
        <taxon>Bacteria</taxon>
        <taxon>Pseudomonadati</taxon>
        <taxon>Pseudomonadota</taxon>
        <taxon>Betaproteobacteria</taxon>
        <taxon>Burkholderiales</taxon>
        <taxon>Comamonadaceae</taxon>
        <taxon>Malikia</taxon>
    </lineage>
</organism>
<proteinExistence type="inferred from homology"/>
<accession>A0A2S9KFR1</accession>
<dbReference type="Gene3D" id="3.40.190.170">
    <property type="entry name" value="Bacterial extracellular solute-binding protein, family 7"/>
    <property type="match status" value="1"/>
</dbReference>
<evidence type="ECO:0000313" key="4">
    <source>
        <dbReference type="EMBL" id="PRD69283.1"/>
    </source>
</evidence>
<dbReference type="InterPro" id="IPR004682">
    <property type="entry name" value="TRAP_DctP"/>
</dbReference>
<dbReference type="InterPro" id="IPR038404">
    <property type="entry name" value="TRAP_DctP_sf"/>
</dbReference>
<dbReference type="InterPro" id="IPR018389">
    <property type="entry name" value="DctP_fam"/>
</dbReference>
<evidence type="ECO:0000256" key="3">
    <source>
        <dbReference type="ARBA" id="ARBA00022729"/>
    </source>
</evidence>
<dbReference type="GO" id="GO:0055085">
    <property type="term" value="P:transmembrane transport"/>
    <property type="evidence" value="ECO:0007669"/>
    <property type="project" value="InterPro"/>
</dbReference>
<dbReference type="GO" id="GO:0015740">
    <property type="term" value="P:C4-dicarboxylate transport"/>
    <property type="evidence" value="ECO:0007669"/>
    <property type="project" value="TreeGrafter"/>
</dbReference>
<dbReference type="NCBIfam" id="TIGR00787">
    <property type="entry name" value="dctP"/>
    <property type="match status" value="1"/>
</dbReference>
<comment type="similarity">
    <text evidence="1">Belongs to the bacterial solute-binding protein 7 family.</text>
</comment>